<keyword evidence="6" id="KW-0812">Transmembrane</keyword>
<evidence type="ECO:0000256" key="5">
    <source>
        <dbReference type="ARBA" id="ARBA00022519"/>
    </source>
</evidence>
<gene>
    <name evidence="11" type="ORF">HH304_09675</name>
</gene>
<evidence type="ECO:0000313" key="11">
    <source>
        <dbReference type="EMBL" id="NMM48668.1"/>
    </source>
</evidence>
<dbReference type="GO" id="GO:0030288">
    <property type="term" value="C:outer membrane-bounded periplasmic space"/>
    <property type="evidence" value="ECO:0007669"/>
    <property type="project" value="InterPro"/>
</dbReference>
<sequence length="224" mass="25338">MEPKKSDKANLEKKSPMFLSIGFLIALGAVLAAFEYKTKPDLDIDNFTSNNTNTEELIDIPVTFNDPPPPPKPVVPNVIEVEEDEIIDEPEYEFTLETSETEIVDIVTHVEKKTEEKVDNEIHDIVEEQANFPGGQTAWMKYLQKNMKYPSQARRMGIEGKVYVQFIIDKSGELTDIKVVKGIGGGCDEEALRVIQNAPNWNPGKQRGRAVKQRMTLPVFFQLQ</sequence>
<evidence type="ECO:0000256" key="9">
    <source>
        <dbReference type="ARBA" id="ARBA00023136"/>
    </source>
</evidence>
<accession>A0A848IZV1</accession>
<keyword evidence="12" id="KW-1185">Reference proteome</keyword>
<feature type="domain" description="TonB C-terminal" evidence="10">
    <location>
        <begin position="134"/>
        <end position="224"/>
    </location>
</feature>
<keyword evidence="8" id="KW-1133">Transmembrane helix</keyword>
<dbReference type="GO" id="GO:0031992">
    <property type="term" value="F:energy transducer activity"/>
    <property type="evidence" value="ECO:0007669"/>
    <property type="project" value="InterPro"/>
</dbReference>
<dbReference type="Gene3D" id="3.30.1150.10">
    <property type="match status" value="1"/>
</dbReference>
<dbReference type="PRINTS" id="PR01374">
    <property type="entry name" value="TONBPROTEIN"/>
</dbReference>
<dbReference type="Proteomes" id="UP000559010">
    <property type="component" value="Unassembled WGS sequence"/>
</dbReference>
<dbReference type="GO" id="GO:0015891">
    <property type="term" value="P:siderophore transport"/>
    <property type="evidence" value="ECO:0007669"/>
    <property type="project" value="InterPro"/>
</dbReference>
<keyword evidence="3" id="KW-0813">Transport</keyword>
<evidence type="ECO:0000256" key="6">
    <source>
        <dbReference type="ARBA" id="ARBA00022692"/>
    </source>
</evidence>
<dbReference type="PROSITE" id="PS52015">
    <property type="entry name" value="TONB_CTD"/>
    <property type="match status" value="1"/>
</dbReference>
<evidence type="ECO:0000256" key="3">
    <source>
        <dbReference type="ARBA" id="ARBA00022448"/>
    </source>
</evidence>
<dbReference type="InterPro" id="IPR006260">
    <property type="entry name" value="TonB/TolA_C"/>
</dbReference>
<dbReference type="GO" id="GO:0055085">
    <property type="term" value="P:transmembrane transport"/>
    <property type="evidence" value="ECO:0007669"/>
    <property type="project" value="InterPro"/>
</dbReference>
<dbReference type="SUPFAM" id="SSF74653">
    <property type="entry name" value="TolA/TonB C-terminal domain"/>
    <property type="match status" value="1"/>
</dbReference>
<keyword evidence="4" id="KW-1003">Cell membrane</keyword>
<dbReference type="Pfam" id="PF03544">
    <property type="entry name" value="TonB_C"/>
    <property type="match status" value="1"/>
</dbReference>
<keyword evidence="7" id="KW-0653">Protein transport</keyword>
<organism evidence="11 12">
    <name type="scientific">Marinigracilibium pacificum</name>
    <dbReference type="NCBI Taxonomy" id="2729599"/>
    <lineage>
        <taxon>Bacteria</taxon>
        <taxon>Pseudomonadati</taxon>
        <taxon>Bacteroidota</taxon>
        <taxon>Cytophagia</taxon>
        <taxon>Cytophagales</taxon>
        <taxon>Flammeovirgaceae</taxon>
        <taxon>Marinigracilibium</taxon>
    </lineage>
</organism>
<comment type="similarity">
    <text evidence="2">Belongs to the TonB family.</text>
</comment>
<dbReference type="InterPro" id="IPR051045">
    <property type="entry name" value="TonB-dependent_transducer"/>
</dbReference>
<evidence type="ECO:0000259" key="10">
    <source>
        <dbReference type="PROSITE" id="PS52015"/>
    </source>
</evidence>
<keyword evidence="5" id="KW-0997">Cell inner membrane</keyword>
<evidence type="ECO:0000256" key="8">
    <source>
        <dbReference type="ARBA" id="ARBA00022989"/>
    </source>
</evidence>
<dbReference type="GO" id="GO:0098797">
    <property type="term" value="C:plasma membrane protein complex"/>
    <property type="evidence" value="ECO:0007669"/>
    <property type="project" value="TreeGrafter"/>
</dbReference>
<dbReference type="EMBL" id="JABBNU010000005">
    <property type="protein sequence ID" value="NMM48668.1"/>
    <property type="molecule type" value="Genomic_DNA"/>
</dbReference>
<evidence type="ECO:0000256" key="1">
    <source>
        <dbReference type="ARBA" id="ARBA00004383"/>
    </source>
</evidence>
<evidence type="ECO:0000313" key="12">
    <source>
        <dbReference type="Proteomes" id="UP000559010"/>
    </source>
</evidence>
<proteinExistence type="inferred from homology"/>
<dbReference type="InterPro" id="IPR003538">
    <property type="entry name" value="TonB"/>
</dbReference>
<dbReference type="NCBIfam" id="TIGR01352">
    <property type="entry name" value="tonB_Cterm"/>
    <property type="match status" value="1"/>
</dbReference>
<evidence type="ECO:0000256" key="2">
    <source>
        <dbReference type="ARBA" id="ARBA00006555"/>
    </source>
</evidence>
<evidence type="ECO:0000256" key="4">
    <source>
        <dbReference type="ARBA" id="ARBA00022475"/>
    </source>
</evidence>
<dbReference type="GO" id="GO:0015031">
    <property type="term" value="P:protein transport"/>
    <property type="evidence" value="ECO:0007669"/>
    <property type="project" value="UniProtKB-KW"/>
</dbReference>
<name>A0A848IZV1_9BACT</name>
<evidence type="ECO:0000256" key="7">
    <source>
        <dbReference type="ARBA" id="ARBA00022927"/>
    </source>
</evidence>
<dbReference type="PANTHER" id="PTHR33446:SF2">
    <property type="entry name" value="PROTEIN TONB"/>
    <property type="match status" value="1"/>
</dbReference>
<comment type="subcellular location">
    <subcellularLocation>
        <location evidence="1">Cell inner membrane</location>
        <topology evidence="1">Single-pass membrane protein</topology>
        <orientation evidence="1">Periplasmic side</orientation>
    </subcellularLocation>
</comment>
<dbReference type="AlphaFoldDB" id="A0A848IZV1"/>
<dbReference type="PANTHER" id="PTHR33446">
    <property type="entry name" value="PROTEIN TONB-RELATED"/>
    <property type="match status" value="1"/>
</dbReference>
<keyword evidence="9" id="KW-0472">Membrane</keyword>
<dbReference type="InterPro" id="IPR037682">
    <property type="entry name" value="TonB_C"/>
</dbReference>
<comment type="caution">
    <text evidence="11">The sequence shown here is derived from an EMBL/GenBank/DDBJ whole genome shotgun (WGS) entry which is preliminary data.</text>
</comment>
<protein>
    <submittedName>
        <fullName evidence="11">Energy transducer TonB</fullName>
    </submittedName>
</protein>
<dbReference type="RefSeq" id="WP_169680819.1">
    <property type="nucleotide sequence ID" value="NZ_JABBNU010000005.1"/>
</dbReference>
<reference evidence="11 12" key="1">
    <citation type="submission" date="2020-04" db="EMBL/GenBank/DDBJ databases">
        <title>Flammeovirgaceae bacterium KN852 isolated from deep sea.</title>
        <authorList>
            <person name="Zhang D.-C."/>
        </authorList>
    </citation>
    <scope>NUCLEOTIDE SEQUENCE [LARGE SCALE GENOMIC DNA]</scope>
    <source>
        <strain evidence="11 12">KN852</strain>
    </source>
</reference>